<accession>A0A081R6U0</accession>
<dbReference type="Proteomes" id="UP000028098">
    <property type="component" value="Unassembled WGS sequence"/>
</dbReference>
<name>A0A081R6U0_STROR</name>
<dbReference type="AlphaFoldDB" id="A0A081R6U0"/>
<organism evidence="1 2">
    <name type="scientific">Streptococcus oralis</name>
    <dbReference type="NCBI Taxonomy" id="1303"/>
    <lineage>
        <taxon>Bacteria</taxon>
        <taxon>Bacillati</taxon>
        <taxon>Bacillota</taxon>
        <taxon>Bacilli</taxon>
        <taxon>Lactobacillales</taxon>
        <taxon>Streptococcaceae</taxon>
        <taxon>Streptococcus</taxon>
    </lineage>
</organism>
<dbReference type="PATRIC" id="fig|1303.44.peg.925"/>
<protein>
    <submittedName>
        <fullName evidence="1">Uncharacterized protein</fullName>
    </submittedName>
</protein>
<evidence type="ECO:0000313" key="1">
    <source>
        <dbReference type="EMBL" id="KEQ50913.1"/>
    </source>
</evidence>
<proteinExistence type="predicted"/>
<evidence type="ECO:0000313" key="2">
    <source>
        <dbReference type="Proteomes" id="UP000028098"/>
    </source>
</evidence>
<reference evidence="1 2" key="1">
    <citation type="submission" date="2014-05" db="EMBL/GenBank/DDBJ databases">
        <authorList>
            <person name="Daugherty S.C."/>
            <person name="Tallon L.J."/>
            <person name="Sadzewicz L."/>
            <person name="Kilian M."/>
            <person name="Tettelin H."/>
        </authorList>
    </citation>
    <scope>NUCLEOTIDE SEQUENCE [LARGE SCALE GENOMIC DNA]</scope>
    <source>
        <strain evidence="1 2">SK143</strain>
    </source>
</reference>
<dbReference type="EMBL" id="JPGB01000004">
    <property type="protein sequence ID" value="KEQ50913.1"/>
    <property type="molecule type" value="Genomic_DNA"/>
</dbReference>
<comment type="caution">
    <text evidence="1">The sequence shown here is derived from an EMBL/GenBank/DDBJ whole genome shotgun (WGS) entry which is preliminary data.</text>
</comment>
<gene>
    <name evidence="1" type="ORF">SK143_0974</name>
</gene>
<sequence length="50" mass="5516">MTPLNFDNNLASLSSLIKNQGLKSENFSQVQQLIPGSEVFKNLFEKATSS</sequence>